<evidence type="ECO:0000313" key="6">
    <source>
        <dbReference type="EMBL" id="CAE0590730.1"/>
    </source>
</evidence>
<feature type="region of interest" description="Disordered" evidence="3">
    <location>
        <begin position="440"/>
        <end position="486"/>
    </location>
</feature>
<dbReference type="GO" id="GO:0016757">
    <property type="term" value="F:glycosyltransferase activity"/>
    <property type="evidence" value="ECO:0007669"/>
    <property type="project" value="UniProtKB-ARBA"/>
</dbReference>
<dbReference type="PANTHER" id="PTHR12001:SF44">
    <property type="entry name" value="GERANYLGERANYL PYROPHOSPHATE SYNTHASE"/>
    <property type="match status" value="1"/>
</dbReference>
<dbReference type="InterPro" id="IPR033749">
    <property type="entry name" value="Polyprenyl_synt_CS"/>
</dbReference>
<dbReference type="InterPro" id="IPR008949">
    <property type="entry name" value="Isoprenoid_synthase_dom_sf"/>
</dbReference>
<feature type="domain" description="AttH" evidence="5">
    <location>
        <begin position="257"/>
        <end position="441"/>
    </location>
</feature>
<evidence type="ECO:0000256" key="2">
    <source>
        <dbReference type="ARBA" id="ARBA00022842"/>
    </source>
</evidence>
<dbReference type="InterPro" id="IPR023374">
    <property type="entry name" value="AttH-like_dom_sf"/>
</dbReference>
<dbReference type="Gene3D" id="3.40.50.2000">
    <property type="entry name" value="Glycogen Phosphorylase B"/>
    <property type="match status" value="1"/>
</dbReference>
<dbReference type="PROSITE" id="PS00723">
    <property type="entry name" value="POLYPRENYL_SYNTHASE_1"/>
    <property type="match status" value="1"/>
</dbReference>
<evidence type="ECO:0000256" key="3">
    <source>
        <dbReference type="SAM" id="MobiDB-lite"/>
    </source>
</evidence>
<evidence type="ECO:0000259" key="5">
    <source>
        <dbReference type="Pfam" id="PF07143"/>
    </source>
</evidence>
<dbReference type="Gene3D" id="2.40.370.10">
    <property type="entry name" value="AttH-like domain"/>
    <property type="match status" value="2"/>
</dbReference>
<keyword evidence="1" id="KW-0479">Metal-binding</keyword>
<dbReference type="InterPro" id="IPR010791">
    <property type="entry name" value="AttH_dom"/>
</dbReference>
<organism evidence="6">
    <name type="scientific">Emiliania huxleyi</name>
    <name type="common">Coccolithophore</name>
    <name type="synonym">Pontosphaera huxleyi</name>
    <dbReference type="NCBI Taxonomy" id="2903"/>
    <lineage>
        <taxon>Eukaryota</taxon>
        <taxon>Haptista</taxon>
        <taxon>Haptophyta</taxon>
        <taxon>Prymnesiophyceae</taxon>
        <taxon>Isochrysidales</taxon>
        <taxon>Noelaerhabdaceae</taxon>
        <taxon>Emiliania</taxon>
    </lineage>
</organism>
<proteinExistence type="predicted"/>
<keyword evidence="2" id="KW-0460">Magnesium</keyword>
<evidence type="ECO:0000256" key="1">
    <source>
        <dbReference type="ARBA" id="ARBA00022723"/>
    </source>
</evidence>
<dbReference type="AlphaFoldDB" id="A0A7S3X3T9"/>
<dbReference type="Pfam" id="PF06722">
    <property type="entry name" value="EryCIII-like_C"/>
    <property type="match status" value="1"/>
</dbReference>
<feature type="domain" description="Erythromycin biosynthesis protein CIII-like C-terminal" evidence="4">
    <location>
        <begin position="47"/>
        <end position="144"/>
    </location>
</feature>
<dbReference type="SUPFAM" id="SSF53756">
    <property type="entry name" value="UDP-Glycosyltransferase/glycogen phosphorylase"/>
    <property type="match status" value="1"/>
</dbReference>
<dbReference type="PROSITE" id="PS00444">
    <property type="entry name" value="POLYPRENYL_SYNTHASE_2"/>
    <property type="match status" value="1"/>
</dbReference>
<gene>
    <name evidence="6" type="ORF">EHUX00137_LOCUS42226</name>
</gene>
<evidence type="ECO:0000259" key="4">
    <source>
        <dbReference type="Pfam" id="PF06722"/>
    </source>
</evidence>
<dbReference type="EMBL" id="HBIR01054196">
    <property type="protein sequence ID" value="CAE0590730.1"/>
    <property type="molecule type" value="Transcribed_RNA"/>
</dbReference>
<dbReference type="GO" id="GO:0008299">
    <property type="term" value="P:isoprenoid biosynthetic process"/>
    <property type="evidence" value="ECO:0007669"/>
    <property type="project" value="InterPro"/>
</dbReference>
<feature type="region of interest" description="Disordered" evidence="3">
    <location>
        <begin position="522"/>
        <end position="545"/>
    </location>
</feature>
<dbReference type="GO" id="GO:0046872">
    <property type="term" value="F:metal ion binding"/>
    <property type="evidence" value="ECO:0007669"/>
    <property type="project" value="UniProtKB-KW"/>
</dbReference>
<dbReference type="Gene3D" id="1.10.600.10">
    <property type="entry name" value="Farnesyl Diphosphate Synthase"/>
    <property type="match status" value="1"/>
</dbReference>
<dbReference type="PANTHER" id="PTHR12001">
    <property type="entry name" value="GERANYLGERANYL PYROPHOSPHATE SYNTHASE"/>
    <property type="match status" value="1"/>
</dbReference>
<dbReference type="SUPFAM" id="SSF159245">
    <property type="entry name" value="AttH-like"/>
    <property type="match status" value="2"/>
</dbReference>
<reference evidence="6" key="1">
    <citation type="submission" date="2021-01" db="EMBL/GenBank/DDBJ databases">
        <authorList>
            <person name="Corre E."/>
            <person name="Pelletier E."/>
            <person name="Niang G."/>
            <person name="Scheremetjew M."/>
            <person name="Finn R."/>
            <person name="Kale V."/>
            <person name="Holt S."/>
            <person name="Cochrane G."/>
            <person name="Meng A."/>
            <person name="Brown T."/>
            <person name="Cohen L."/>
        </authorList>
    </citation>
    <scope>NUCLEOTIDE SEQUENCE</scope>
    <source>
        <strain evidence="6">379</strain>
    </source>
</reference>
<dbReference type="SUPFAM" id="SSF48576">
    <property type="entry name" value="Terpenoid synthases"/>
    <property type="match status" value="1"/>
</dbReference>
<sequence length="1049" mass="109775">MTCSQAPWAGALLEALSPQRRGGGVRLLAIGAAVPRAVRGWADTLWVASVPHAYAFPRCSAAVHHGGAGTSAAAAAAGLPAVVVPFLAWSDQSSFAAWLVSRSAAVHLPPSSRSAAHFAGAVAAVMGGAPALRRGATALAGELRRSSPAGEAAVAALDAHFAAAGGGGGGGGGEVMAQLEALRSLGGSDAAKLRSGLYCLLRDSAVAPLRTYALRDAWLASLSKELPAHPLYKPDWPLRHRAIDLRVHDLPHASSMIEWWYFHAHLAAADGTPYCAFAALFRVRVGGELLCHAHASLLCRGETHAYYSCGEPHAAAAVLRHRQPRRTDYFERAMHEAMAKGALPLPDATAARRFTVRTDAFGIEADRLSMSKDEASGSYRVCLSADPAAPAGTGAGFGFDLTFCATKPPVRNGVDGVSPGAESADAMYYYSITRMQARGSVIEPPPTPAPPTPAPLPPTPNAGSSNGHADGNDANGRAANGVDNGRAANGLDSGVVNGRANGHAAGAGAVALPVQGDGWYDHEFGGDGAKGEAPTGDAASPGVGGGGLGLPDVQWVWAGLQLDDGSEVVYARTLDTTSLGSIVDKAVLVGRDGASRNADAEMAQVGAWTSLRTFIKYGCRWALRVPSEELVLELAAVADDQELISVIATPAYWEGQVRVTGSRRGVPVCGVGFVEQYFGAQNHDFRTMLGGVSEVVLRNVEAVYPLAPSRQHLVELAVSREFESVMEGMPTDAFVEGLIRPVRAITDRQGKGWRSMGLLLASAVVGGSPAGLERFTSFPEFLHTGSLIIDDIQDNSLLRRGGPCAHLEFGVATAINAGTAAYFLGEGITRDHPLTAAQRLRVYELYFTCLRGSHVGQALDLHGLAHMVPACLESGDLAPVWEALLCCHRLKSGLPASVCARTGAVLGGATPAQEAALGDYFLALGLAFQLLDDVINLQGFGKSLKTKAEDLIEGKVTAPVIRALMALGAAGDAERQRWLWGQFGVPDSEREVGAMVDLIEATGAFETCIGEAHSMVDAAWLKVDAAVPDSFAKVCLRAFGWFVCQVRDY</sequence>
<dbReference type="GO" id="GO:0004659">
    <property type="term" value="F:prenyltransferase activity"/>
    <property type="evidence" value="ECO:0007669"/>
    <property type="project" value="InterPro"/>
</dbReference>
<accession>A0A7S3X3T9</accession>
<feature type="compositionally biased region" description="Pro residues" evidence="3">
    <location>
        <begin position="443"/>
        <end position="460"/>
    </location>
</feature>
<protein>
    <recommendedName>
        <fullName evidence="7">Polyprenyl synthetase</fullName>
    </recommendedName>
</protein>
<feature type="compositionally biased region" description="Low complexity" evidence="3">
    <location>
        <begin position="466"/>
        <end position="486"/>
    </location>
</feature>
<dbReference type="Pfam" id="PF17186">
    <property type="entry name" value="Lipocalin_9"/>
    <property type="match status" value="1"/>
</dbReference>
<name>A0A7S3X3T9_EMIHU</name>
<evidence type="ECO:0008006" key="7">
    <source>
        <dbReference type="Google" id="ProtNLM"/>
    </source>
</evidence>
<dbReference type="InterPro" id="IPR000092">
    <property type="entry name" value="Polyprenyl_synt"/>
</dbReference>
<dbReference type="Pfam" id="PF07143">
    <property type="entry name" value="CrtC"/>
    <property type="match status" value="1"/>
</dbReference>
<dbReference type="InterPro" id="IPR010610">
    <property type="entry name" value="EryCIII-like_C"/>
</dbReference>
<dbReference type="Pfam" id="PF00348">
    <property type="entry name" value="polyprenyl_synt"/>
    <property type="match status" value="1"/>
</dbReference>